<comment type="caution">
    <text evidence="1">The sequence shown here is derived from an EMBL/GenBank/DDBJ whole genome shotgun (WGS) entry which is preliminary data.</text>
</comment>
<accession>A0A0F9E8J0</accession>
<dbReference type="AlphaFoldDB" id="A0A0F9E8J0"/>
<reference evidence="1" key="1">
    <citation type="journal article" date="2015" name="Nature">
        <title>Complex archaea that bridge the gap between prokaryotes and eukaryotes.</title>
        <authorList>
            <person name="Spang A."/>
            <person name="Saw J.H."/>
            <person name="Jorgensen S.L."/>
            <person name="Zaremba-Niedzwiedzka K."/>
            <person name="Martijn J."/>
            <person name="Lind A.E."/>
            <person name="van Eijk R."/>
            <person name="Schleper C."/>
            <person name="Guy L."/>
            <person name="Ettema T.J."/>
        </authorList>
    </citation>
    <scope>NUCLEOTIDE SEQUENCE</scope>
</reference>
<name>A0A0F9E8J0_9ZZZZ</name>
<dbReference type="EMBL" id="LAZR01025955">
    <property type="protein sequence ID" value="KKL70244.1"/>
    <property type="molecule type" value="Genomic_DNA"/>
</dbReference>
<evidence type="ECO:0008006" key="2">
    <source>
        <dbReference type="Google" id="ProtNLM"/>
    </source>
</evidence>
<organism evidence="1">
    <name type="scientific">marine sediment metagenome</name>
    <dbReference type="NCBI Taxonomy" id="412755"/>
    <lineage>
        <taxon>unclassified sequences</taxon>
        <taxon>metagenomes</taxon>
        <taxon>ecological metagenomes</taxon>
    </lineage>
</organism>
<evidence type="ECO:0000313" key="1">
    <source>
        <dbReference type="EMBL" id="KKL70244.1"/>
    </source>
</evidence>
<proteinExistence type="predicted"/>
<gene>
    <name evidence="1" type="ORF">LCGC14_2106800</name>
</gene>
<sequence length="89" mass="10225">MGRTTGIHTRNYEQREAYGEGDSRDISFYMAHYIEGKVRGDPISHVDACYLASTAGSIITNDRDQDTWGVAPFRRAEKRWGKQWKLNKS</sequence>
<protein>
    <recommendedName>
        <fullName evidence="2">PIN domain-containing protein</fullName>
    </recommendedName>
</protein>